<protein>
    <submittedName>
        <fullName evidence="3">Uncharacterized protein</fullName>
    </submittedName>
</protein>
<dbReference type="EMBL" id="CP076683">
    <property type="protein sequence ID" value="QWV16032.1"/>
    <property type="molecule type" value="Genomic_DNA"/>
</dbReference>
<proteinExistence type="predicted"/>
<keyword evidence="5" id="KW-1185">Reference proteome</keyword>
<evidence type="ECO:0000256" key="1">
    <source>
        <dbReference type="SAM" id="Phobius"/>
    </source>
</evidence>
<keyword evidence="1" id="KW-0812">Transmembrane</keyword>
<evidence type="ECO:0000313" key="4">
    <source>
        <dbReference type="Proteomes" id="UP000252554"/>
    </source>
</evidence>
<feature type="transmembrane region" description="Helical" evidence="1">
    <location>
        <begin position="64"/>
        <end position="80"/>
    </location>
</feature>
<dbReference type="RefSeq" id="WP_128121287.1">
    <property type="nucleotide sequence ID" value="NZ_CP076683.1"/>
</dbReference>
<dbReference type="AlphaFoldDB" id="A0A365PRI8"/>
<dbReference type="Proteomes" id="UP000252554">
    <property type="component" value="Unassembled WGS sequence"/>
</dbReference>
<dbReference type="Proteomes" id="UP000683436">
    <property type="component" value="Chromosome"/>
</dbReference>
<reference evidence="3 4" key="1">
    <citation type="submission" date="2018-06" db="EMBL/GenBank/DDBJ databases">
        <title>Whole genome sequencing of four bacterial strains from South Shetland trench revealing bio-synthetic gene clusters.</title>
        <authorList>
            <person name="Abdel-Mageed W.M."/>
            <person name="Lehri B."/>
            <person name="Jarmusch S.A."/>
            <person name="Miranda K."/>
            <person name="Goodfellow M."/>
            <person name="Jaspars M."/>
            <person name="Karlyshev A.V."/>
        </authorList>
    </citation>
    <scope>NUCLEOTIDE SEQUENCE [LARGE SCALE GENOMIC DNA]</scope>
    <source>
        <strain evidence="3 4">SST2</strain>
    </source>
</reference>
<organism evidence="3 4">
    <name type="scientific">Stutzerimonas zhaodongensis</name>
    <dbReference type="NCBI Taxonomy" id="1176257"/>
    <lineage>
        <taxon>Bacteria</taxon>
        <taxon>Pseudomonadati</taxon>
        <taxon>Pseudomonadota</taxon>
        <taxon>Gammaproteobacteria</taxon>
        <taxon>Pseudomonadales</taxon>
        <taxon>Pseudomonadaceae</taxon>
        <taxon>Stutzerimonas</taxon>
    </lineage>
</organism>
<keyword evidence="1" id="KW-1133">Transmembrane helix</keyword>
<keyword evidence="1" id="KW-0472">Membrane</keyword>
<name>A0A365PRI8_9GAMM</name>
<accession>A0A365PRI8</accession>
<dbReference type="EMBL" id="QNTV01000015">
    <property type="protein sequence ID" value="RBA54742.1"/>
    <property type="molecule type" value="Genomic_DNA"/>
</dbReference>
<feature type="transmembrane region" description="Helical" evidence="1">
    <location>
        <begin position="12"/>
        <end position="43"/>
    </location>
</feature>
<reference evidence="2 5" key="2">
    <citation type="submission" date="2021-06" db="EMBL/GenBank/DDBJ databases">
        <title>Microbial metabolic specificity influences pelagic lipid remineralization.</title>
        <authorList>
            <person name="Behrendt L."/>
            <person name="Hunter J.E."/>
            <person name="Alcolombri U."/>
            <person name="Smriga S."/>
            <person name="Mincer T."/>
            <person name="Lowenstein D.P."/>
            <person name="Peaudecerf F.J."/>
            <person name="Fernandez V.I."/>
            <person name="Fredricks H."/>
            <person name="Almblad H."/>
            <person name="Harrison J.J."/>
            <person name="Stocker R."/>
            <person name="Van Mooy B.A.S."/>
        </authorList>
    </citation>
    <scope>NUCLEOTIDE SEQUENCE [LARGE SCALE GENOMIC DNA]</scope>
    <source>
        <strain evidence="2 5">A252</strain>
    </source>
</reference>
<sequence>MSKLEKALGWIFGAVLSVLGASLLHSGSIVAGLTFVATSLFLLPPIRRVIARRTRKSLNAKSRARYVSVFLVFGLLGLGVDKELEADRKVVEVERAHVAQMEAARDELIELFMTRRETLLNDANALLKDGKYGAVIESLSTYAIVDDAELHALLRRAEQGIEEQAIASSEQLLLKELDSWSISSKRRDVLEQLVRLRPDNLRYRDEYAKVIEGIAEEEREAEIEEARKRKVEGQFSKWDGSHPGVVRLVKSIMNDPDSFKHDSTRFVDEGDHLTVVMAFRGKNAFGALVRNEIRAEVDFRGNVLKVLGQQ</sequence>
<evidence type="ECO:0000313" key="3">
    <source>
        <dbReference type="EMBL" id="RBA54742.1"/>
    </source>
</evidence>
<evidence type="ECO:0000313" key="2">
    <source>
        <dbReference type="EMBL" id="QWV16032.1"/>
    </source>
</evidence>
<evidence type="ECO:0000313" key="5">
    <source>
        <dbReference type="Proteomes" id="UP000683436"/>
    </source>
</evidence>
<gene>
    <name evidence="3" type="ORF">DQ403_17340</name>
    <name evidence="2" type="ORF">KQ248_16115</name>
</gene>